<dbReference type="RefSeq" id="XP_004351697.1">
    <property type="nucleotide sequence ID" value="XM_004351645.1"/>
</dbReference>
<evidence type="ECO:0000313" key="2">
    <source>
        <dbReference type="EMBL" id="ELR22920.1"/>
    </source>
</evidence>
<keyword evidence="3" id="KW-1185">Reference proteome</keyword>
<feature type="compositionally biased region" description="Low complexity" evidence="1">
    <location>
        <begin position="160"/>
        <end position="183"/>
    </location>
</feature>
<reference evidence="2 3" key="1">
    <citation type="journal article" date="2013" name="Genome Biol.">
        <title>Genome of Acanthamoeba castellanii highlights extensive lateral gene transfer and early evolution of tyrosine kinase signaling.</title>
        <authorList>
            <person name="Clarke M."/>
            <person name="Lohan A.J."/>
            <person name="Liu B."/>
            <person name="Lagkouvardos I."/>
            <person name="Roy S."/>
            <person name="Zafar N."/>
            <person name="Bertelli C."/>
            <person name="Schilde C."/>
            <person name="Kianianmomeni A."/>
            <person name="Burglin T.R."/>
            <person name="Frech C."/>
            <person name="Turcotte B."/>
            <person name="Kopec K.O."/>
            <person name="Synnott J.M."/>
            <person name="Choo C."/>
            <person name="Paponov I."/>
            <person name="Finkler A."/>
            <person name="Soon Heng Tan C."/>
            <person name="Hutchins A.P."/>
            <person name="Weinmeier T."/>
            <person name="Rattei T."/>
            <person name="Chu J.S."/>
            <person name="Gimenez G."/>
            <person name="Irimia M."/>
            <person name="Rigden D.J."/>
            <person name="Fitzpatrick D.A."/>
            <person name="Lorenzo-Morales J."/>
            <person name="Bateman A."/>
            <person name="Chiu C.H."/>
            <person name="Tang P."/>
            <person name="Hegemann P."/>
            <person name="Fromm H."/>
            <person name="Raoult D."/>
            <person name="Greub G."/>
            <person name="Miranda-Saavedra D."/>
            <person name="Chen N."/>
            <person name="Nash P."/>
            <person name="Ginger M.L."/>
            <person name="Horn M."/>
            <person name="Schaap P."/>
            <person name="Caler L."/>
            <person name="Loftus B."/>
        </authorList>
    </citation>
    <scope>NUCLEOTIDE SEQUENCE [LARGE SCALE GENOMIC DNA]</scope>
    <source>
        <strain evidence="2 3">Neff</strain>
    </source>
</reference>
<dbReference type="Proteomes" id="UP000011083">
    <property type="component" value="Unassembled WGS sequence"/>
</dbReference>
<feature type="compositionally biased region" description="Low complexity" evidence="1">
    <location>
        <begin position="124"/>
        <end position="138"/>
    </location>
</feature>
<evidence type="ECO:0000256" key="1">
    <source>
        <dbReference type="SAM" id="MobiDB-lite"/>
    </source>
</evidence>
<dbReference type="GeneID" id="14923883"/>
<name>L8HCJ6_ACACF</name>
<sequence>MVVGDEREPNAFLQALRAAALSSSSSGSVPTRVAAGVGEGTPFLQSDEKFFGMATAWLGDDLCLALKALLRRVKISFVATRFLGAGKKIWVNWEWVGSLHGDSSAFPLGSNERWTTATARALQPGAAASSSSSSSGSHAPPPYHPLRMEAGTPEEGGLLSPHSATAARAATASSPSLQSPSSTASFADVSTASAFIPETVTTTTTTTTTSGSPVMLHSGSYIPATNEPPLLLASSSSLASGAPLSYGHTGPVAFLPASTPVAMAKPGGIPLAALASSQSAVEHQPALKEKRSLGKKLTRRFHKLTHHHQDNI</sequence>
<feature type="region of interest" description="Disordered" evidence="1">
    <location>
        <begin position="121"/>
        <end position="183"/>
    </location>
</feature>
<accession>L8HCJ6</accession>
<dbReference type="KEGG" id="acan:ACA1_399260"/>
<protein>
    <submittedName>
        <fullName evidence="2">Uncharacterized protein</fullName>
    </submittedName>
</protein>
<proteinExistence type="predicted"/>
<evidence type="ECO:0000313" key="3">
    <source>
        <dbReference type="Proteomes" id="UP000011083"/>
    </source>
</evidence>
<dbReference type="AlphaFoldDB" id="L8HCJ6"/>
<dbReference type="VEuPathDB" id="AmoebaDB:ACA1_399260"/>
<dbReference type="EMBL" id="KB007869">
    <property type="protein sequence ID" value="ELR22920.1"/>
    <property type="molecule type" value="Genomic_DNA"/>
</dbReference>
<gene>
    <name evidence="2" type="ORF">ACA1_399260</name>
</gene>
<organism evidence="2 3">
    <name type="scientific">Acanthamoeba castellanii (strain ATCC 30010 / Neff)</name>
    <dbReference type="NCBI Taxonomy" id="1257118"/>
    <lineage>
        <taxon>Eukaryota</taxon>
        <taxon>Amoebozoa</taxon>
        <taxon>Discosea</taxon>
        <taxon>Longamoebia</taxon>
        <taxon>Centramoebida</taxon>
        <taxon>Acanthamoebidae</taxon>
        <taxon>Acanthamoeba</taxon>
    </lineage>
</organism>